<accession>A0ABP7CYE2</accession>
<dbReference type="PRINTS" id="PR00080">
    <property type="entry name" value="SDRFAMILY"/>
</dbReference>
<proteinExistence type="inferred from homology"/>
<evidence type="ECO:0000256" key="1">
    <source>
        <dbReference type="ARBA" id="ARBA00006484"/>
    </source>
</evidence>
<name>A0ABP7CYE2_9MICC</name>
<evidence type="ECO:0000313" key="2">
    <source>
        <dbReference type="EMBL" id="GAA3696534.1"/>
    </source>
</evidence>
<gene>
    <name evidence="2" type="ORF">GCM10023081_37000</name>
</gene>
<keyword evidence="3" id="KW-1185">Reference proteome</keyword>
<dbReference type="InterPro" id="IPR036291">
    <property type="entry name" value="NAD(P)-bd_dom_sf"/>
</dbReference>
<reference evidence="3" key="1">
    <citation type="journal article" date="2019" name="Int. J. Syst. Evol. Microbiol.">
        <title>The Global Catalogue of Microorganisms (GCM) 10K type strain sequencing project: providing services to taxonomists for standard genome sequencing and annotation.</title>
        <authorList>
            <consortium name="The Broad Institute Genomics Platform"/>
            <consortium name="The Broad Institute Genome Sequencing Center for Infectious Disease"/>
            <person name="Wu L."/>
            <person name="Ma J."/>
        </authorList>
    </citation>
    <scope>NUCLEOTIDE SEQUENCE [LARGE SCALE GENOMIC DNA]</scope>
    <source>
        <strain evidence="3">JCM 30742</strain>
    </source>
</reference>
<comment type="caution">
    <text evidence="2">The sequence shown here is derived from an EMBL/GenBank/DDBJ whole genome shotgun (WGS) entry which is preliminary data.</text>
</comment>
<dbReference type="EMBL" id="BAABEO010000024">
    <property type="protein sequence ID" value="GAA3696534.1"/>
    <property type="molecule type" value="Genomic_DNA"/>
</dbReference>
<dbReference type="PRINTS" id="PR00081">
    <property type="entry name" value="GDHRDH"/>
</dbReference>
<dbReference type="InterPro" id="IPR050259">
    <property type="entry name" value="SDR"/>
</dbReference>
<dbReference type="InterPro" id="IPR020904">
    <property type="entry name" value="Sc_DH/Rdtase_CS"/>
</dbReference>
<sequence length="255" mass="26291">MSTERVAIITGAASGIGQSLAASYGSRGMRVLVGYHAGDPHDPEATVRAVKEAGGTAIAHEVDVRRTADVEAFADRAIDAWGRLDIAVANAGVLRRAPIASLDDGAWNDLLDVDLTGVMRTFRSAAARMSGTGGSLVAISSIAGGVYGWAERAHYATAKAGIIGLVKSLAVELGPRGIRVNTVIPGTIDTPQARDGENSLGSQGIEDQGRHLPLQRAGRAEDVAAAIAFLTSEEASFITGTSLLVDGGMTAMMPK</sequence>
<dbReference type="SUPFAM" id="SSF51735">
    <property type="entry name" value="NAD(P)-binding Rossmann-fold domains"/>
    <property type="match status" value="1"/>
</dbReference>
<dbReference type="InterPro" id="IPR002347">
    <property type="entry name" value="SDR_fam"/>
</dbReference>
<organism evidence="2 3">
    <name type="scientific">Arthrobacter ginkgonis</name>
    <dbReference type="NCBI Taxonomy" id="1630594"/>
    <lineage>
        <taxon>Bacteria</taxon>
        <taxon>Bacillati</taxon>
        <taxon>Actinomycetota</taxon>
        <taxon>Actinomycetes</taxon>
        <taxon>Micrococcales</taxon>
        <taxon>Micrococcaceae</taxon>
        <taxon>Arthrobacter</taxon>
    </lineage>
</organism>
<dbReference type="PANTHER" id="PTHR42879">
    <property type="entry name" value="3-OXOACYL-(ACYL-CARRIER-PROTEIN) REDUCTASE"/>
    <property type="match status" value="1"/>
</dbReference>
<dbReference type="Pfam" id="PF13561">
    <property type="entry name" value="adh_short_C2"/>
    <property type="match status" value="1"/>
</dbReference>
<comment type="similarity">
    <text evidence="1">Belongs to the short-chain dehydrogenases/reductases (SDR) family.</text>
</comment>
<dbReference type="PROSITE" id="PS00061">
    <property type="entry name" value="ADH_SHORT"/>
    <property type="match status" value="1"/>
</dbReference>
<evidence type="ECO:0000313" key="3">
    <source>
        <dbReference type="Proteomes" id="UP001500752"/>
    </source>
</evidence>
<dbReference type="PANTHER" id="PTHR42879:SF2">
    <property type="entry name" value="3-OXOACYL-[ACYL-CARRIER-PROTEIN] REDUCTASE FABG"/>
    <property type="match status" value="1"/>
</dbReference>
<dbReference type="RefSeq" id="WP_345153134.1">
    <property type="nucleotide sequence ID" value="NZ_BAABEO010000024.1"/>
</dbReference>
<dbReference type="Gene3D" id="3.40.50.720">
    <property type="entry name" value="NAD(P)-binding Rossmann-like Domain"/>
    <property type="match status" value="1"/>
</dbReference>
<dbReference type="Proteomes" id="UP001500752">
    <property type="component" value="Unassembled WGS sequence"/>
</dbReference>
<protein>
    <submittedName>
        <fullName evidence="2">SDR family NAD(P)-dependent oxidoreductase</fullName>
    </submittedName>
</protein>